<dbReference type="Proteomes" id="UP000257127">
    <property type="component" value="Unassembled WGS sequence"/>
</dbReference>
<dbReference type="GO" id="GO:0003723">
    <property type="term" value="F:RNA binding"/>
    <property type="evidence" value="ECO:0007669"/>
    <property type="project" value="InterPro"/>
</dbReference>
<comment type="caution">
    <text evidence="1">The sequence shown here is derived from an EMBL/GenBank/DDBJ whole genome shotgun (WGS) entry which is preliminary data.</text>
</comment>
<dbReference type="EMBL" id="QURB01000001">
    <property type="protein sequence ID" value="RFC55765.1"/>
    <property type="molecule type" value="Genomic_DNA"/>
</dbReference>
<dbReference type="GO" id="GO:0110001">
    <property type="term" value="C:toxin-antitoxin complex"/>
    <property type="evidence" value="ECO:0007669"/>
    <property type="project" value="InterPro"/>
</dbReference>
<proteinExistence type="predicted"/>
<dbReference type="GO" id="GO:0004519">
    <property type="term" value="F:endonuclease activity"/>
    <property type="evidence" value="ECO:0007669"/>
    <property type="project" value="InterPro"/>
</dbReference>
<evidence type="ECO:0000313" key="2">
    <source>
        <dbReference type="Proteomes" id="UP000257127"/>
    </source>
</evidence>
<dbReference type="RefSeq" id="WP_116879600.1">
    <property type="nucleotide sequence ID" value="NZ_QURB01000001.1"/>
</dbReference>
<dbReference type="AlphaFoldDB" id="A0A3E1F1T2"/>
<accession>A0A3E1F1T2</accession>
<gene>
    <name evidence="1" type="ORF">DXU93_02180</name>
</gene>
<keyword evidence="2" id="KW-1185">Reference proteome</keyword>
<sequence>MSNIIALRTLREHWEKSGREDSKEQLKAWYHEAKHAEWQNPNEVKQQYGNASIVGDNRVVFNICGNKYRLIVKINYEAQWMFIRFVGTHKEYDKIDAATI</sequence>
<organism evidence="1 2">
    <name type="scientific">Brumimicrobium aurantiacum</name>
    <dbReference type="NCBI Taxonomy" id="1737063"/>
    <lineage>
        <taxon>Bacteria</taxon>
        <taxon>Pseudomonadati</taxon>
        <taxon>Bacteroidota</taxon>
        <taxon>Flavobacteriia</taxon>
        <taxon>Flavobacteriales</taxon>
        <taxon>Crocinitomicaceae</taxon>
        <taxon>Brumimicrobium</taxon>
    </lineage>
</organism>
<reference evidence="1 2" key="1">
    <citation type="submission" date="2018-08" db="EMBL/GenBank/DDBJ databases">
        <title>The draft genome squence of Brumimicrobium sp. N62.</title>
        <authorList>
            <person name="Du Z.-J."/>
            <person name="Luo H.-R."/>
        </authorList>
    </citation>
    <scope>NUCLEOTIDE SEQUENCE [LARGE SCALE GENOMIC DNA]</scope>
    <source>
        <strain evidence="1 2">N62</strain>
    </source>
</reference>
<name>A0A3E1F1T2_9FLAO</name>
<dbReference type="Pfam" id="PF09907">
    <property type="entry name" value="HigB_toxin"/>
    <property type="match status" value="1"/>
</dbReference>
<protein>
    <submittedName>
        <fullName evidence="1">Type II toxin-antitoxin system HigB family toxin</fullName>
    </submittedName>
</protein>
<evidence type="ECO:0000313" key="1">
    <source>
        <dbReference type="EMBL" id="RFC55765.1"/>
    </source>
</evidence>
<dbReference type="InterPro" id="IPR018669">
    <property type="entry name" value="Toxin_HigB"/>
</dbReference>
<dbReference type="OrthoDB" id="9799912at2"/>